<dbReference type="Proteomes" id="UP000007013">
    <property type="component" value="Chromosome"/>
</dbReference>
<accession>B1ZQ71</accession>
<dbReference type="PANTHER" id="PTHR12126:SF11">
    <property type="entry name" value="NADH DEHYDROGENASE [UBIQUINONE] 1 ALPHA SUBCOMPLEX SUBUNIT 9, MITOCHONDRIAL"/>
    <property type="match status" value="1"/>
</dbReference>
<dbReference type="eggNOG" id="COG0702">
    <property type="taxonomic scope" value="Bacteria"/>
</dbReference>
<dbReference type="EMBL" id="CP001032">
    <property type="protein sequence ID" value="ACB77792.1"/>
    <property type="molecule type" value="Genomic_DNA"/>
</dbReference>
<evidence type="ECO:0000313" key="3">
    <source>
        <dbReference type="Proteomes" id="UP000007013"/>
    </source>
</evidence>
<keyword evidence="3" id="KW-1185">Reference proteome</keyword>
<evidence type="ECO:0000259" key="1">
    <source>
        <dbReference type="Pfam" id="PF01370"/>
    </source>
</evidence>
<reference evidence="2 3" key="1">
    <citation type="journal article" date="2011" name="J. Bacteriol.">
        <title>Genome sequence of the verrucomicrobium Opitutus terrae PB90-1, an abundant inhabitant of rice paddy soil ecosystems.</title>
        <authorList>
            <person name="van Passel M.W."/>
            <person name="Kant R."/>
            <person name="Palva A."/>
            <person name="Copeland A."/>
            <person name="Lucas S."/>
            <person name="Lapidus A."/>
            <person name="Glavina del Rio T."/>
            <person name="Pitluck S."/>
            <person name="Goltsman E."/>
            <person name="Clum A."/>
            <person name="Sun H."/>
            <person name="Schmutz J."/>
            <person name="Larimer F.W."/>
            <person name="Land M.L."/>
            <person name="Hauser L."/>
            <person name="Kyrpides N."/>
            <person name="Mikhailova N."/>
            <person name="Richardson P.P."/>
            <person name="Janssen P.H."/>
            <person name="de Vos W.M."/>
            <person name="Smidt H."/>
        </authorList>
    </citation>
    <scope>NUCLEOTIDE SEQUENCE [LARGE SCALE GENOMIC DNA]</scope>
    <source>
        <strain evidence="3">DSM 11246 / JCM 15787 / PB90-1</strain>
    </source>
</reference>
<dbReference type="InterPro" id="IPR051207">
    <property type="entry name" value="ComplexI_NDUFA9_subunit"/>
</dbReference>
<evidence type="ECO:0000313" key="2">
    <source>
        <dbReference type="EMBL" id="ACB77792.1"/>
    </source>
</evidence>
<gene>
    <name evidence="2" type="ordered locus">Oter_4521</name>
</gene>
<proteinExistence type="predicted"/>
<name>B1ZQ71_OPITP</name>
<dbReference type="OrthoDB" id="9811743at2"/>
<dbReference type="GO" id="GO:0044877">
    <property type="term" value="F:protein-containing complex binding"/>
    <property type="evidence" value="ECO:0007669"/>
    <property type="project" value="TreeGrafter"/>
</dbReference>
<dbReference type="RefSeq" id="WP_012377306.1">
    <property type="nucleotide sequence ID" value="NC_010571.1"/>
</dbReference>
<dbReference type="AlphaFoldDB" id="B1ZQ71"/>
<feature type="domain" description="NAD-dependent epimerase/dehydratase" evidence="1">
    <location>
        <begin position="3"/>
        <end position="197"/>
    </location>
</feature>
<dbReference type="HOGENOM" id="CLU_543766_0_0_0"/>
<dbReference type="InterPro" id="IPR001509">
    <property type="entry name" value="Epimerase_deHydtase"/>
</dbReference>
<dbReference type="Gene3D" id="3.40.50.720">
    <property type="entry name" value="NAD(P)-binding Rossmann-like Domain"/>
    <property type="match status" value="1"/>
</dbReference>
<dbReference type="Pfam" id="PF01370">
    <property type="entry name" value="Epimerase"/>
    <property type="match status" value="1"/>
</dbReference>
<dbReference type="KEGG" id="ote:Oter_4521"/>
<protein>
    <submittedName>
        <fullName evidence="2">NAD-dependent epimerase/dehydratase</fullName>
    </submittedName>
</protein>
<dbReference type="InterPro" id="IPR036291">
    <property type="entry name" value="NAD(P)-bd_dom_sf"/>
</dbReference>
<dbReference type="SUPFAM" id="SSF51735">
    <property type="entry name" value="NAD(P)-binding Rossmann-fold domains"/>
    <property type="match status" value="1"/>
</dbReference>
<sequence length="512" mass="54982">MKILLTGGTGVIGTGAIPAMLKAGHEIRLLSRHADRDVSRFPAGVESFTADLGEPGSLPQAVQGCEAIVHIAGIVEERPPEITFEKINVGGTRALCAAGEAAGRPYFLHVSSLGADRGESEYHRSKLRAEQIVQRYHGPWLILRPGAVYGPGDETISLLLKFIRHLPAVPIVDDGTQPFQPLWFEDFGAVLAEAVTRRELAGQILEVAGPDITSTVDVLDRLARITDRNPPRLPVPTWLAQVGASSAESAGGFGEKLLRQLGLSAPINSAKLQMLLEGSVLGNPQSNALISAFTVAPTPLQDGLEQLADQLPERPPGEGVGAVERSVYFAEIEPTTLSPAELLSLVLERITEVMPLEFAAEPGAPTRAELGVTMTGAIPGRGHFQVRLDERTETRATFVTIEGHPLAGVLTFSTDATPRGVRFAIELVAQSANVADWLAMRTFGRAMQSSNWRAVVRRVIALSGGEAPQGVQKQHETLSEEDVTALTGRVRELVARREREETEQEIGSAPDH</sequence>
<dbReference type="PANTHER" id="PTHR12126">
    <property type="entry name" value="NADH-UBIQUINONE OXIDOREDUCTASE 39 KDA SUBUNIT-RELATED"/>
    <property type="match status" value="1"/>
</dbReference>
<organism evidence="2 3">
    <name type="scientific">Opitutus terrae (strain DSM 11246 / JCM 15787 / PB90-1)</name>
    <dbReference type="NCBI Taxonomy" id="452637"/>
    <lineage>
        <taxon>Bacteria</taxon>
        <taxon>Pseudomonadati</taxon>
        <taxon>Verrucomicrobiota</taxon>
        <taxon>Opitutia</taxon>
        <taxon>Opitutales</taxon>
        <taxon>Opitutaceae</taxon>
        <taxon>Opitutus</taxon>
    </lineage>
</organism>
<dbReference type="STRING" id="452637.Oter_4521"/>